<evidence type="ECO:0000256" key="4">
    <source>
        <dbReference type="ARBA" id="ARBA00023295"/>
    </source>
</evidence>
<dbReference type="CDD" id="cd08998">
    <property type="entry name" value="GH43_Arb43a-like"/>
    <property type="match status" value="1"/>
</dbReference>
<feature type="active site" description="Proton acceptor" evidence="5">
    <location>
        <position position="53"/>
    </location>
</feature>
<evidence type="ECO:0000313" key="9">
    <source>
        <dbReference type="EMBL" id="CCH51367.1"/>
    </source>
</evidence>
<comment type="pathway">
    <text evidence="1">Glycan metabolism; L-arabinan degradation.</text>
</comment>
<dbReference type="InterPro" id="IPR035992">
    <property type="entry name" value="Ricin_B-like_lectins"/>
</dbReference>
<dbReference type="Pfam" id="PF14200">
    <property type="entry name" value="RicinB_lectin_2"/>
    <property type="match status" value="1"/>
</dbReference>
<evidence type="ECO:0000256" key="1">
    <source>
        <dbReference type="ARBA" id="ARBA00004834"/>
    </source>
</evidence>
<sequence>MTWITSAGHSIQFTLVKPPLYMKRMNISCLTTVFALLITQTVLAQVGRPFIHDPSTVTECDGKYYTFGTGGGGLISNDGWTWYGGGVRPGGGAAPDVIKIGDRYLVIYGATGGSPSHKGAILTMWNKTLDPKSPDFKYSEPVVVATSDGYEENDAIDPGVMLDPTTGRLWLTYGTYFGYTRLIELDPKTGKLKAGNKPVDVAIVCEASTLVYRDGWYYLLATHGSCCDGANSTYNVVVGRSKKITGPYLDNVGRSMLEGGGKLVVATRGGLIGPGHFGHIMLENGVEKMSIHYEADLEQGGRSVLGILPVVWKDGWPVAGEKFKEGTYEIESVRRGYALELAVDFTRMPVVRGFGQPNNDPIKPVPAQQLADVVKNWPTGNIQLRIGDYMSRPHQQWTITDAPDSTGYLGGPYYKIVLAGTDRALAATADAEVITVPAFTGAPEQLWRIDQLTDGTYRILPKIVPNSGKKLALVSSGDSTPTLAEFDFNSDNSKWNFRAH</sequence>
<dbReference type="GO" id="GO:0004553">
    <property type="term" value="F:hydrolase activity, hydrolyzing O-glycosyl compounds"/>
    <property type="evidence" value="ECO:0007669"/>
    <property type="project" value="InterPro"/>
</dbReference>
<keyword evidence="3 7" id="KW-0378">Hydrolase</keyword>
<proteinExistence type="inferred from homology"/>
<dbReference type="AlphaFoldDB" id="I2GBU3"/>
<feature type="domain" description="Ricin B lectin" evidence="8">
    <location>
        <begin position="394"/>
        <end position="474"/>
    </location>
</feature>
<dbReference type="PANTHER" id="PTHR43301:SF3">
    <property type="entry name" value="ARABINAN ENDO-1,5-ALPHA-L-ARABINOSIDASE A-RELATED"/>
    <property type="match status" value="1"/>
</dbReference>
<dbReference type="InterPro" id="IPR023296">
    <property type="entry name" value="Glyco_hydro_beta-prop_sf"/>
</dbReference>
<dbReference type="eggNOG" id="COG3507">
    <property type="taxonomic scope" value="Bacteria"/>
</dbReference>
<comment type="caution">
    <text evidence="9">The sequence shown here is derived from an EMBL/GenBank/DDBJ whole genome shotgun (WGS) entry which is preliminary data.</text>
</comment>
<gene>
    <name evidence="9" type="ORF">BN8_00286</name>
</gene>
<dbReference type="InterPro" id="IPR000772">
    <property type="entry name" value="Ricin_B_lectin"/>
</dbReference>
<organism evidence="9 10">
    <name type="scientific">Fibrisoma limi BUZ 3</name>
    <dbReference type="NCBI Taxonomy" id="1185876"/>
    <lineage>
        <taxon>Bacteria</taxon>
        <taxon>Pseudomonadati</taxon>
        <taxon>Bacteroidota</taxon>
        <taxon>Cytophagia</taxon>
        <taxon>Cytophagales</taxon>
        <taxon>Spirosomataceae</taxon>
        <taxon>Fibrisoma</taxon>
    </lineage>
</organism>
<dbReference type="CDD" id="cd00161">
    <property type="entry name" value="beta-trefoil_Ricin-like"/>
    <property type="match status" value="1"/>
</dbReference>
<keyword evidence="4 7" id="KW-0326">Glycosidase</keyword>
<evidence type="ECO:0000256" key="2">
    <source>
        <dbReference type="ARBA" id="ARBA00009865"/>
    </source>
</evidence>
<evidence type="ECO:0000256" key="6">
    <source>
        <dbReference type="PIRSR" id="PIRSR606710-2"/>
    </source>
</evidence>
<accession>I2GBU3</accession>
<protein>
    <submittedName>
        <fullName evidence="9">Glycoside hydrolase family 43</fullName>
    </submittedName>
</protein>
<evidence type="ECO:0000256" key="5">
    <source>
        <dbReference type="PIRSR" id="PIRSR606710-1"/>
    </source>
</evidence>
<evidence type="ECO:0000256" key="3">
    <source>
        <dbReference type="ARBA" id="ARBA00022801"/>
    </source>
</evidence>
<name>I2GBU3_9BACT</name>
<dbReference type="Proteomes" id="UP000009309">
    <property type="component" value="Unassembled WGS sequence"/>
</dbReference>
<evidence type="ECO:0000256" key="7">
    <source>
        <dbReference type="RuleBase" id="RU361187"/>
    </source>
</evidence>
<dbReference type="PANTHER" id="PTHR43301">
    <property type="entry name" value="ARABINAN ENDO-1,5-ALPHA-L-ARABINOSIDASE"/>
    <property type="match status" value="1"/>
</dbReference>
<dbReference type="Pfam" id="PF04616">
    <property type="entry name" value="Glyco_hydro_43"/>
    <property type="match status" value="1"/>
</dbReference>
<dbReference type="GO" id="GO:0005975">
    <property type="term" value="P:carbohydrate metabolic process"/>
    <property type="evidence" value="ECO:0007669"/>
    <property type="project" value="InterPro"/>
</dbReference>
<feature type="active site" description="Proton donor" evidence="5">
    <location>
        <position position="206"/>
    </location>
</feature>
<dbReference type="Gene3D" id="2.80.10.50">
    <property type="match status" value="1"/>
</dbReference>
<dbReference type="InterPro" id="IPR006710">
    <property type="entry name" value="Glyco_hydro_43"/>
</dbReference>
<dbReference type="EMBL" id="CAIT01000004">
    <property type="protein sequence ID" value="CCH51367.1"/>
    <property type="molecule type" value="Genomic_DNA"/>
</dbReference>
<evidence type="ECO:0000259" key="8">
    <source>
        <dbReference type="Pfam" id="PF14200"/>
    </source>
</evidence>
<keyword evidence="10" id="KW-1185">Reference proteome</keyword>
<feature type="site" description="Important for catalytic activity, responsible for pKa modulation of the active site Glu and correct orientation of both the proton donor and substrate" evidence="6">
    <location>
        <position position="157"/>
    </location>
</feature>
<dbReference type="Gene3D" id="2.115.10.20">
    <property type="entry name" value="Glycosyl hydrolase domain, family 43"/>
    <property type="match status" value="1"/>
</dbReference>
<comment type="similarity">
    <text evidence="2 7">Belongs to the glycosyl hydrolase 43 family.</text>
</comment>
<evidence type="ECO:0000313" key="10">
    <source>
        <dbReference type="Proteomes" id="UP000009309"/>
    </source>
</evidence>
<reference evidence="9 10" key="1">
    <citation type="journal article" date="2012" name="J. Bacteriol.">
        <title>Genome Sequence of the Filamentous Bacterium Fibrisoma limi BUZ 3T.</title>
        <authorList>
            <person name="Filippini M."/>
            <person name="Qi W."/>
            <person name="Jaenicke S."/>
            <person name="Goesmann A."/>
            <person name="Smits T.H."/>
            <person name="Bagheri H.C."/>
        </authorList>
    </citation>
    <scope>NUCLEOTIDE SEQUENCE [LARGE SCALE GENOMIC DNA]</scope>
    <source>
        <strain evidence="10">BUZ 3T</strain>
    </source>
</reference>
<dbReference type="SUPFAM" id="SSF50370">
    <property type="entry name" value="Ricin B-like lectins"/>
    <property type="match status" value="1"/>
</dbReference>
<dbReference type="SUPFAM" id="SSF75005">
    <property type="entry name" value="Arabinanase/levansucrase/invertase"/>
    <property type="match status" value="1"/>
</dbReference>
<dbReference type="STRING" id="1185876.BN8_00286"/>
<dbReference type="InterPro" id="IPR050727">
    <property type="entry name" value="GH43_arabinanases"/>
</dbReference>